<sequence>MDQTNIQSAIEAMIFISDEPISINEMIQVFDDIKEEGVEEEIVSKEDVLKAIDTLKRKYSHKNHSYELVQSGDGYCFMTKQKYSKIVNALLKNRSKKRLSKSALETLSIIAYRQPITKGEIEKIRGVGCDYAMKKLLSRELIKMKGKSDAIGRPMLYGTTDRFLEYFGINTLKDLPSPKEFKEEDLDPSLTDDQNTTTEQVTESEVTQ</sequence>
<reference evidence="6 7" key="1">
    <citation type="submission" date="2020-04" db="EMBL/GenBank/DDBJ databases">
        <title>Flammeovirga sp. SR4, a novel species isolated from seawater.</title>
        <authorList>
            <person name="Wang X."/>
        </authorList>
    </citation>
    <scope>NUCLEOTIDE SEQUENCE [LARGE SCALE GENOMIC DNA]</scope>
    <source>
        <strain evidence="6 7">SR4</strain>
    </source>
</reference>
<protein>
    <submittedName>
        <fullName evidence="6">SMC-Scp complex subunit ScpB</fullName>
    </submittedName>
</protein>
<evidence type="ECO:0000256" key="4">
    <source>
        <dbReference type="ARBA" id="ARBA00023306"/>
    </source>
</evidence>
<dbReference type="GO" id="GO:0051301">
    <property type="term" value="P:cell division"/>
    <property type="evidence" value="ECO:0007669"/>
    <property type="project" value="UniProtKB-KW"/>
</dbReference>
<feature type="compositionally biased region" description="Low complexity" evidence="5">
    <location>
        <begin position="196"/>
        <end position="208"/>
    </location>
</feature>
<gene>
    <name evidence="6" type="primary">scpB</name>
    <name evidence="6" type="ORF">HGP29_14510</name>
</gene>
<dbReference type="SUPFAM" id="SSF46785">
    <property type="entry name" value="Winged helix' DNA-binding domain"/>
    <property type="match status" value="2"/>
</dbReference>
<comment type="caution">
    <text evidence="6">The sequence shown here is derived from an EMBL/GenBank/DDBJ whole genome shotgun (WGS) entry which is preliminary data.</text>
</comment>
<keyword evidence="1" id="KW-0963">Cytoplasm</keyword>
<dbReference type="PIRSF" id="PIRSF019345">
    <property type="entry name" value="ScpB"/>
    <property type="match status" value="1"/>
</dbReference>
<dbReference type="AlphaFoldDB" id="A0A7X8SLN9"/>
<keyword evidence="2" id="KW-0132">Cell division</keyword>
<evidence type="ECO:0000256" key="2">
    <source>
        <dbReference type="ARBA" id="ARBA00022618"/>
    </source>
</evidence>
<keyword evidence="3" id="KW-0159">Chromosome partition</keyword>
<dbReference type="InterPro" id="IPR005234">
    <property type="entry name" value="ScpB_csome_segregation"/>
</dbReference>
<dbReference type="Pfam" id="PF04079">
    <property type="entry name" value="SMC_ScpB"/>
    <property type="match status" value="1"/>
</dbReference>
<proteinExistence type="predicted"/>
<accession>A0A7X8SLN9</accession>
<dbReference type="Proteomes" id="UP000585050">
    <property type="component" value="Unassembled WGS sequence"/>
</dbReference>
<dbReference type="InterPro" id="IPR036390">
    <property type="entry name" value="WH_DNA-bd_sf"/>
</dbReference>
<dbReference type="NCBIfam" id="TIGR00281">
    <property type="entry name" value="SMC-Scp complex subunit ScpB"/>
    <property type="match status" value="1"/>
</dbReference>
<dbReference type="InterPro" id="IPR036388">
    <property type="entry name" value="WH-like_DNA-bd_sf"/>
</dbReference>
<evidence type="ECO:0000313" key="6">
    <source>
        <dbReference type="EMBL" id="NLR92427.1"/>
    </source>
</evidence>
<dbReference type="PANTHER" id="PTHR34298">
    <property type="entry name" value="SEGREGATION AND CONDENSATION PROTEIN B"/>
    <property type="match status" value="1"/>
</dbReference>
<dbReference type="Gene3D" id="1.10.10.10">
    <property type="entry name" value="Winged helix-like DNA-binding domain superfamily/Winged helix DNA-binding domain"/>
    <property type="match status" value="2"/>
</dbReference>
<name>A0A7X8SLN9_9BACT</name>
<keyword evidence="4" id="KW-0131">Cell cycle</keyword>
<feature type="region of interest" description="Disordered" evidence="5">
    <location>
        <begin position="174"/>
        <end position="208"/>
    </location>
</feature>
<evidence type="ECO:0000256" key="5">
    <source>
        <dbReference type="SAM" id="MobiDB-lite"/>
    </source>
</evidence>
<dbReference type="EMBL" id="JABAIL010000004">
    <property type="protein sequence ID" value="NLR92427.1"/>
    <property type="molecule type" value="Genomic_DNA"/>
</dbReference>
<keyword evidence="7" id="KW-1185">Reference proteome</keyword>
<evidence type="ECO:0000313" key="7">
    <source>
        <dbReference type="Proteomes" id="UP000585050"/>
    </source>
</evidence>
<dbReference type="GO" id="GO:0051304">
    <property type="term" value="P:chromosome separation"/>
    <property type="evidence" value="ECO:0007669"/>
    <property type="project" value="InterPro"/>
</dbReference>
<evidence type="ECO:0000256" key="3">
    <source>
        <dbReference type="ARBA" id="ARBA00022829"/>
    </source>
</evidence>
<evidence type="ECO:0000256" key="1">
    <source>
        <dbReference type="ARBA" id="ARBA00022490"/>
    </source>
</evidence>
<dbReference type="PANTHER" id="PTHR34298:SF2">
    <property type="entry name" value="SEGREGATION AND CONDENSATION PROTEIN B"/>
    <property type="match status" value="1"/>
</dbReference>
<organism evidence="6 7">
    <name type="scientific">Flammeovirga agarivorans</name>
    <dbReference type="NCBI Taxonomy" id="2726742"/>
    <lineage>
        <taxon>Bacteria</taxon>
        <taxon>Pseudomonadati</taxon>
        <taxon>Bacteroidota</taxon>
        <taxon>Cytophagia</taxon>
        <taxon>Cytophagales</taxon>
        <taxon>Flammeovirgaceae</taxon>
        <taxon>Flammeovirga</taxon>
    </lineage>
</organism>